<sequence length="234" mass="25868">MRRQPSQTDHPRVTTAEDAAARRERTVADALAKVGTAPEPKLAPSEIRARASEPKTRFYCPIQRQANPPRDTFAHTSFERKGTDEPITPNQSVHTTPTHMPVLKTETLFFGRSHADIDRCCAELSIKRPSQPQSGGNRGGAAGSSGSLESEHPKRGFARGGDYGRVRGGCGRRCDSTTAHTTAPVSLDSEQPRKHIRLEDTGDEDLPSKRRRYCIYTEAMTSSRDPYRGFLHSL</sequence>
<feature type="region of interest" description="Disordered" evidence="1">
    <location>
        <begin position="1"/>
        <end position="97"/>
    </location>
</feature>
<reference evidence="3" key="1">
    <citation type="submission" date="2011-07" db="EMBL/GenBank/DDBJ databases">
        <authorList>
            <consortium name="Caenorhabditis brenneri Sequencing and Analysis Consortium"/>
            <person name="Wilson R.K."/>
        </authorList>
    </citation>
    <scope>NUCLEOTIDE SEQUENCE [LARGE SCALE GENOMIC DNA]</scope>
    <source>
        <strain evidence="3">PB2801</strain>
    </source>
</reference>
<dbReference type="AlphaFoldDB" id="G0NT18"/>
<evidence type="ECO:0000256" key="1">
    <source>
        <dbReference type="SAM" id="MobiDB-lite"/>
    </source>
</evidence>
<organism evidence="3">
    <name type="scientific">Caenorhabditis brenneri</name>
    <name type="common">Nematode worm</name>
    <dbReference type="NCBI Taxonomy" id="135651"/>
    <lineage>
        <taxon>Eukaryota</taxon>
        <taxon>Metazoa</taxon>
        <taxon>Ecdysozoa</taxon>
        <taxon>Nematoda</taxon>
        <taxon>Chromadorea</taxon>
        <taxon>Rhabditida</taxon>
        <taxon>Rhabditina</taxon>
        <taxon>Rhabditomorpha</taxon>
        <taxon>Rhabditoidea</taxon>
        <taxon>Rhabditidae</taxon>
        <taxon>Peloderinae</taxon>
        <taxon>Caenorhabditis</taxon>
    </lineage>
</organism>
<feature type="region of interest" description="Disordered" evidence="1">
    <location>
        <begin position="127"/>
        <end position="204"/>
    </location>
</feature>
<feature type="compositionally biased region" description="Basic and acidic residues" evidence="1">
    <location>
        <begin position="47"/>
        <end position="56"/>
    </location>
</feature>
<gene>
    <name evidence="2" type="ORF">CAEBREN_05380</name>
</gene>
<feature type="compositionally biased region" description="Polar residues" evidence="1">
    <location>
        <begin position="88"/>
        <end position="97"/>
    </location>
</feature>
<dbReference type="InParanoid" id="G0NT18"/>
<accession>G0NT18</accession>
<dbReference type="EMBL" id="GL379941">
    <property type="protein sequence ID" value="EGT36986.1"/>
    <property type="molecule type" value="Genomic_DNA"/>
</dbReference>
<dbReference type="HOGENOM" id="CLU_1185930_0_0_1"/>
<protein>
    <submittedName>
        <fullName evidence="2">Uncharacterized protein</fullName>
    </submittedName>
</protein>
<dbReference type="Proteomes" id="UP000008068">
    <property type="component" value="Unassembled WGS sequence"/>
</dbReference>
<feature type="compositionally biased region" description="Gly residues" evidence="1">
    <location>
        <begin position="158"/>
        <end position="171"/>
    </location>
</feature>
<name>G0NT18_CAEBE</name>
<feature type="compositionally biased region" description="Basic and acidic residues" evidence="1">
    <location>
        <begin position="190"/>
        <end position="200"/>
    </location>
</feature>
<proteinExistence type="predicted"/>
<evidence type="ECO:0000313" key="2">
    <source>
        <dbReference type="EMBL" id="EGT36986.1"/>
    </source>
</evidence>
<evidence type="ECO:0000313" key="3">
    <source>
        <dbReference type="Proteomes" id="UP000008068"/>
    </source>
</evidence>
<keyword evidence="3" id="KW-1185">Reference proteome</keyword>